<dbReference type="PANTHER" id="PTHR38480:SF1">
    <property type="entry name" value="SLR0254 PROTEIN"/>
    <property type="match status" value="1"/>
</dbReference>
<proteinExistence type="predicted"/>
<dbReference type="AlphaFoldDB" id="A0A1G7FT82"/>
<name>A0A1G7FT82_9FLAO</name>
<keyword evidence="4 5" id="KW-0472">Membrane</keyword>
<protein>
    <submittedName>
        <fullName evidence="7">Uncharacterized membrane protein YckC, RDD family</fullName>
    </submittedName>
</protein>
<dbReference type="EMBL" id="FNBH01000001">
    <property type="protein sequence ID" value="SDE78992.1"/>
    <property type="molecule type" value="Genomic_DNA"/>
</dbReference>
<dbReference type="GO" id="GO:0016020">
    <property type="term" value="C:membrane"/>
    <property type="evidence" value="ECO:0007669"/>
    <property type="project" value="UniProtKB-SubCell"/>
</dbReference>
<reference evidence="8" key="1">
    <citation type="submission" date="2016-10" db="EMBL/GenBank/DDBJ databases">
        <authorList>
            <person name="Varghese N."/>
            <person name="Submissions S."/>
        </authorList>
    </citation>
    <scope>NUCLEOTIDE SEQUENCE [LARGE SCALE GENOMIC DNA]</scope>
    <source>
        <strain evidence="8">DSM 19684</strain>
    </source>
</reference>
<sequence length="250" mass="28723">MNQIAINTSQNVNVNFTLAGVGERIFAFFIDSFIKVVYVFIIFWILRNVFDFSDFTRDMDGWSVGALVLIITLPVHIYTLVLESLMEGQTFGKKLMKIKVVKIDGYQASFGDYLMRWIFRLVDIIGSMGIIAFITSLVSKNHQRLGDIATGTAVISLKNNVNISHTILEHLKEDHVPTFPQVILLSDNDVRIIKENFQKALKSDDREIINRLTRRIVEILKLDPESIQLTQRQFISVIIKDYNFYTGKDQ</sequence>
<dbReference type="RefSeq" id="WP_089870648.1">
    <property type="nucleotide sequence ID" value="NZ_FNBH01000001.1"/>
</dbReference>
<evidence type="ECO:0000256" key="2">
    <source>
        <dbReference type="ARBA" id="ARBA00022692"/>
    </source>
</evidence>
<dbReference type="OrthoDB" id="9814143at2"/>
<evidence type="ECO:0000259" key="6">
    <source>
        <dbReference type="Pfam" id="PF06271"/>
    </source>
</evidence>
<evidence type="ECO:0000313" key="7">
    <source>
        <dbReference type="EMBL" id="SDE78992.1"/>
    </source>
</evidence>
<organism evidence="7 8">
    <name type="scientific">Epilithonimonas hungarica</name>
    <dbReference type="NCBI Taxonomy" id="454006"/>
    <lineage>
        <taxon>Bacteria</taxon>
        <taxon>Pseudomonadati</taxon>
        <taxon>Bacteroidota</taxon>
        <taxon>Flavobacteriia</taxon>
        <taxon>Flavobacteriales</taxon>
        <taxon>Weeksellaceae</taxon>
        <taxon>Chryseobacterium group</taxon>
        <taxon>Epilithonimonas</taxon>
    </lineage>
</organism>
<feature type="domain" description="RDD" evidence="6">
    <location>
        <begin position="18"/>
        <end position="150"/>
    </location>
</feature>
<dbReference type="Pfam" id="PF06271">
    <property type="entry name" value="RDD"/>
    <property type="match status" value="1"/>
</dbReference>
<dbReference type="PANTHER" id="PTHR38480">
    <property type="entry name" value="SLR0254 PROTEIN"/>
    <property type="match status" value="1"/>
</dbReference>
<dbReference type="Proteomes" id="UP000199203">
    <property type="component" value="Unassembled WGS sequence"/>
</dbReference>
<keyword evidence="3 5" id="KW-1133">Transmembrane helix</keyword>
<feature type="transmembrane region" description="Helical" evidence="5">
    <location>
        <begin position="117"/>
        <end position="138"/>
    </location>
</feature>
<evidence type="ECO:0000256" key="3">
    <source>
        <dbReference type="ARBA" id="ARBA00022989"/>
    </source>
</evidence>
<keyword evidence="2 5" id="KW-0812">Transmembrane</keyword>
<evidence type="ECO:0000256" key="5">
    <source>
        <dbReference type="SAM" id="Phobius"/>
    </source>
</evidence>
<evidence type="ECO:0000256" key="4">
    <source>
        <dbReference type="ARBA" id="ARBA00023136"/>
    </source>
</evidence>
<dbReference type="STRING" id="454006.SAMN05421825_0209"/>
<keyword evidence="8" id="KW-1185">Reference proteome</keyword>
<comment type="subcellular location">
    <subcellularLocation>
        <location evidence="1">Membrane</location>
        <topology evidence="1">Multi-pass membrane protein</topology>
    </subcellularLocation>
</comment>
<feature type="transmembrane region" description="Helical" evidence="5">
    <location>
        <begin position="62"/>
        <end position="81"/>
    </location>
</feature>
<gene>
    <name evidence="7" type="ORF">SAMN05421825_0209</name>
</gene>
<dbReference type="InterPro" id="IPR010432">
    <property type="entry name" value="RDD"/>
</dbReference>
<evidence type="ECO:0000313" key="8">
    <source>
        <dbReference type="Proteomes" id="UP000199203"/>
    </source>
</evidence>
<evidence type="ECO:0000256" key="1">
    <source>
        <dbReference type="ARBA" id="ARBA00004141"/>
    </source>
</evidence>
<accession>A0A1G7FT82</accession>
<feature type="transmembrane region" description="Helical" evidence="5">
    <location>
        <begin position="25"/>
        <end position="50"/>
    </location>
</feature>